<dbReference type="InterPro" id="IPR031825">
    <property type="entry name" value="RXLR"/>
</dbReference>
<keyword evidence="8" id="KW-1185">Reference proteome</keyword>
<comment type="function">
    <text evidence="5">Effector that suppresses plant defense responses during pathogen infection.</text>
</comment>
<dbReference type="Pfam" id="PF16810">
    <property type="entry name" value="RXLR"/>
    <property type="match status" value="1"/>
</dbReference>
<dbReference type="OrthoDB" id="129136at2759"/>
<accession>D0NAI1</accession>
<dbReference type="AlphaFoldDB" id="D0NAI1"/>
<proteinExistence type="inferred from homology"/>
<organism evidence="6 8">
    <name type="scientific">Phytophthora infestans (strain T30-4)</name>
    <name type="common">Potato late blight agent</name>
    <dbReference type="NCBI Taxonomy" id="403677"/>
    <lineage>
        <taxon>Eukaryota</taxon>
        <taxon>Sar</taxon>
        <taxon>Stramenopiles</taxon>
        <taxon>Oomycota</taxon>
        <taxon>Peronosporomycetes</taxon>
        <taxon>Peronosporales</taxon>
        <taxon>Peronosporaceae</taxon>
        <taxon>Phytophthora</taxon>
    </lineage>
</organism>
<feature type="chain" id="PRO_5010111056" description="RxLR effector protein" evidence="5">
    <location>
        <begin position="19"/>
        <end position="133"/>
    </location>
</feature>
<evidence type="ECO:0000313" key="6">
    <source>
        <dbReference type="EMBL" id="EEY54839.1"/>
    </source>
</evidence>
<evidence type="ECO:0000256" key="2">
    <source>
        <dbReference type="ARBA" id="ARBA00010400"/>
    </source>
</evidence>
<dbReference type="HOGENOM" id="CLU_1910749_0_0_1"/>
<comment type="domain">
    <text evidence="5">The RxLR-dEER motif acts to carry the protein into the host cell cytoplasm through binding to cell surface phosphatidylinositol-3-phosphate.</text>
</comment>
<dbReference type="RefSeq" id="XP_002903784.1">
    <property type="nucleotide sequence ID" value="XM_002903738.1"/>
</dbReference>
<gene>
    <name evidence="7" type="ORF">PITG_08399</name>
    <name evidence="6" type="ORF">PITG_22853</name>
</gene>
<evidence type="ECO:0000313" key="8">
    <source>
        <dbReference type="Proteomes" id="UP000006643"/>
    </source>
</evidence>
<dbReference type="KEGG" id="pif:PITG_08399"/>
<comment type="similarity">
    <text evidence="2 5">Belongs to the RxLR effector family.</text>
</comment>
<reference evidence="6" key="1">
    <citation type="submission" date="2006-10" db="EMBL/GenBank/DDBJ databases">
        <title>Annotation of Phytophthora infestans T30-4.</title>
        <authorList>
            <consortium name="The Broad Institute Genome Sequencing Platform"/>
            <person name="Nusbaum C."/>
            <person name="Haas B."/>
            <person name="Kamoun S."/>
            <person name="Fry W."/>
            <person name="Judelson H."/>
            <person name="Ristaino J."/>
            <person name="Govers F."/>
            <person name="Whisson S."/>
            <person name="Birch P."/>
            <person name="Birren B."/>
            <person name="Lander E."/>
            <person name="Galagan J."/>
            <person name="Zody M."/>
            <person name="Devon K."/>
            <person name="O'Neil K."/>
            <person name="Zembek L."/>
            <person name="Anderson S."/>
            <person name="Jaffe D."/>
            <person name="Butler J."/>
            <person name="Alvarez P."/>
            <person name="Gnerre S."/>
            <person name="Grabherr M."/>
            <person name="Mauceli E."/>
            <person name="Brockman W."/>
            <person name="Young S."/>
            <person name="LaButti K."/>
            <person name="Sykes S."/>
            <person name="DeCaprio D."/>
            <person name="Crawford M."/>
            <person name="Koehrsen M."/>
            <person name="Engels R."/>
            <person name="Montgomery P."/>
            <person name="Pearson M."/>
            <person name="Howarth C."/>
            <person name="Larson L."/>
            <person name="White J."/>
            <person name="O'Leary S."/>
            <person name="Kodira C."/>
            <person name="Zeng Q."/>
            <person name="Yandava C."/>
            <person name="Alvarado L."/>
        </authorList>
    </citation>
    <scope>NUCLEOTIDE SEQUENCE</scope>
    <source>
        <strain evidence="6">T30-4</strain>
    </source>
</reference>
<dbReference type="GeneID" id="9475091"/>
<dbReference type="VEuPathDB" id="FungiDB:PITG_22853"/>
<dbReference type="EMBL" id="DS028130">
    <property type="protein sequence ID" value="EEY54840.1"/>
    <property type="molecule type" value="Genomic_DNA"/>
</dbReference>
<dbReference type="GeneID" id="9475092"/>
<sequence>MRLIILLVALIILALVNDVHVSADQSPSSTSERFLRVTTTADDEARGDFSQINLNLMKLNNRFKNSMFKKWDAYTVGHIREVLDVHPHNKRWASLLFSYLNDYKKAGGGAVKHVNNGKRVRFSNKLRARIYFD</sequence>
<dbReference type="EMBL" id="DS028130">
    <property type="protein sequence ID" value="EEY54839.1"/>
    <property type="molecule type" value="Genomic_DNA"/>
</dbReference>
<dbReference type="RefSeq" id="XP_002903785.1">
    <property type="nucleotide sequence ID" value="XM_002903739.1"/>
</dbReference>
<feature type="signal peptide" evidence="5">
    <location>
        <begin position="1"/>
        <end position="18"/>
    </location>
</feature>
<evidence type="ECO:0000313" key="7">
    <source>
        <dbReference type="EMBL" id="EEY54840.1"/>
    </source>
</evidence>
<name>D0NAI1_PHYIT</name>
<keyword evidence="3 5" id="KW-0964">Secreted</keyword>
<comment type="subcellular location">
    <subcellularLocation>
        <location evidence="1 5">Secreted</location>
    </subcellularLocation>
</comment>
<evidence type="ECO:0000256" key="5">
    <source>
        <dbReference type="RuleBase" id="RU367124"/>
    </source>
</evidence>
<dbReference type="KEGG" id="pif:PITG_22853"/>
<evidence type="ECO:0000256" key="3">
    <source>
        <dbReference type="ARBA" id="ARBA00022525"/>
    </source>
</evidence>
<dbReference type="InParanoid" id="D0NAI1"/>
<keyword evidence="4 5" id="KW-0732">Signal</keyword>
<protein>
    <recommendedName>
        <fullName evidence="5">RxLR effector protein</fullName>
    </recommendedName>
</protein>
<dbReference type="VEuPathDB" id="FungiDB:PITG_08399"/>
<evidence type="ECO:0000256" key="1">
    <source>
        <dbReference type="ARBA" id="ARBA00004613"/>
    </source>
</evidence>
<reference evidence="8" key="2">
    <citation type="journal article" date="2009" name="Nature">
        <title>Genome sequence and analysis of the Irish potato famine pathogen Phytophthora infestans.</title>
        <authorList>
            <consortium name="The Broad Institute Genome Sequencing Platform"/>
            <person name="Haas B.J."/>
            <person name="Kamoun S."/>
            <person name="Zody M.C."/>
            <person name="Jiang R.H."/>
            <person name="Handsaker R.E."/>
            <person name="Cano L.M."/>
            <person name="Grabherr M."/>
            <person name="Kodira C.D."/>
            <person name="Raffaele S."/>
            <person name="Torto-Alalibo T."/>
            <person name="Bozkurt T.O."/>
            <person name="Ah-Fong A.M."/>
            <person name="Alvarado L."/>
            <person name="Anderson V.L."/>
            <person name="Armstrong M.R."/>
            <person name="Avrova A."/>
            <person name="Baxter L."/>
            <person name="Beynon J."/>
            <person name="Boevink P.C."/>
            <person name="Bollmann S.R."/>
            <person name="Bos J.I."/>
            <person name="Bulone V."/>
            <person name="Cai G."/>
            <person name="Cakir C."/>
            <person name="Carrington J.C."/>
            <person name="Chawner M."/>
            <person name="Conti L."/>
            <person name="Costanzo S."/>
            <person name="Ewan R."/>
            <person name="Fahlgren N."/>
            <person name="Fischbach M.A."/>
            <person name="Fugelstad J."/>
            <person name="Gilroy E.M."/>
            <person name="Gnerre S."/>
            <person name="Green P.J."/>
            <person name="Grenville-Briggs L.J."/>
            <person name="Griffith J."/>
            <person name="Grunwald N.J."/>
            <person name="Horn K."/>
            <person name="Horner N.R."/>
            <person name="Hu C.H."/>
            <person name="Huitema E."/>
            <person name="Jeong D.H."/>
            <person name="Jones A.M."/>
            <person name="Jones J.D."/>
            <person name="Jones R.W."/>
            <person name="Karlsson E.K."/>
            <person name="Kunjeti S.G."/>
            <person name="Lamour K."/>
            <person name="Liu Z."/>
            <person name="Ma L."/>
            <person name="Maclean D."/>
            <person name="Chibucos M.C."/>
            <person name="McDonald H."/>
            <person name="McWalters J."/>
            <person name="Meijer H.J."/>
            <person name="Morgan W."/>
            <person name="Morris P.F."/>
            <person name="Munro C.A."/>
            <person name="O'Neill K."/>
            <person name="Ospina-Giraldo M."/>
            <person name="Pinzon A."/>
            <person name="Pritchard L."/>
            <person name="Ramsahoye B."/>
            <person name="Ren Q."/>
            <person name="Restrepo S."/>
            <person name="Roy S."/>
            <person name="Sadanandom A."/>
            <person name="Savidor A."/>
            <person name="Schornack S."/>
            <person name="Schwartz D.C."/>
            <person name="Schumann U.D."/>
            <person name="Schwessinger B."/>
            <person name="Seyer L."/>
            <person name="Sharpe T."/>
            <person name="Silvar C."/>
            <person name="Song J."/>
            <person name="Studholme D.J."/>
            <person name="Sykes S."/>
            <person name="Thines M."/>
            <person name="van de Vondervoort P.J."/>
            <person name="Phuntumart V."/>
            <person name="Wawra S."/>
            <person name="Weide R."/>
            <person name="Win J."/>
            <person name="Young C."/>
            <person name="Zhou S."/>
            <person name="Fry W."/>
            <person name="Meyers B.C."/>
            <person name="van West P."/>
            <person name="Ristaino J."/>
            <person name="Govers F."/>
            <person name="Birch P.R."/>
            <person name="Whisson S.C."/>
            <person name="Judelson H.S."/>
            <person name="Nusbaum C."/>
        </authorList>
    </citation>
    <scope>NUCLEOTIDE SEQUENCE [LARGE SCALE GENOMIC DNA]</scope>
    <source>
        <strain evidence="8">T30-4</strain>
    </source>
</reference>
<dbReference type="Proteomes" id="UP000006643">
    <property type="component" value="Unassembled WGS sequence"/>
</dbReference>
<evidence type="ECO:0000256" key="4">
    <source>
        <dbReference type="ARBA" id="ARBA00022729"/>
    </source>
</evidence>